<keyword evidence="8" id="KW-1185">Reference proteome</keyword>
<dbReference type="Proteomes" id="UP000554482">
    <property type="component" value="Unassembled WGS sequence"/>
</dbReference>
<evidence type="ECO:0000256" key="1">
    <source>
        <dbReference type="ARBA" id="ARBA00022723"/>
    </source>
</evidence>
<evidence type="ECO:0000256" key="5">
    <source>
        <dbReference type="SAM" id="Coils"/>
    </source>
</evidence>
<feature type="coiled-coil region" evidence="5">
    <location>
        <begin position="334"/>
        <end position="361"/>
    </location>
</feature>
<dbReference type="CDD" id="cd15542">
    <property type="entry name" value="PHD_UBR7"/>
    <property type="match status" value="1"/>
</dbReference>
<reference evidence="7 8" key="1">
    <citation type="submission" date="2020-06" db="EMBL/GenBank/DDBJ databases">
        <title>Transcriptomic and genomic resources for Thalictrum thalictroides and T. hernandezii: Facilitating candidate gene discovery in an emerging model plant lineage.</title>
        <authorList>
            <person name="Arias T."/>
            <person name="Riano-Pachon D.M."/>
            <person name="Di Stilio V.S."/>
        </authorList>
    </citation>
    <scope>NUCLEOTIDE SEQUENCE [LARGE SCALE GENOMIC DNA]</scope>
    <source>
        <strain evidence="8">cv. WT478/WT964</strain>
        <tissue evidence="7">Leaves</tissue>
    </source>
</reference>
<evidence type="ECO:0000256" key="2">
    <source>
        <dbReference type="ARBA" id="ARBA00022771"/>
    </source>
</evidence>
<dbReference type="SUPFAM" id="SSF57903">
    <property type="entry name" value="FYVE/PHD zinc finger"/>
    <property type="match status" value="1"/>
</dbReference>
<proteinExistence type="predicted"/>
<dbReference type="EMBL" id="JABWDY010036511">
    <property type="protein sequence ID" value="KAF5181162.1"/>
    <property type="molecule type" value="Genomic_DNA"/>
</dbReference>
<dbReference type="PANTHER" id="PTHR13513:SF9">
    <property type="entry name" value="E3 UBIQUITIN-PROTEIN LIGASE UBR7-RELATED"/>
    <property type="match status" value="1"/>
</dbReference>
<keyword evidence="5" id="KW-0175">Coiled coil</keyword>
<evidence type="ECO:0000256" key="4">
    <source>
        <dbReference type="PROSITE-ProRule" id="PRU00508"/>
    </source>
</evidence>
<dbReference type="InterPro" id="IPR011011">
    <property type="entry name" value="Znf_FYVE_PHD"/>
</dbReference>
<accession>A0A7J6V9V8</accession>
<evidence type="ECO:0000313" key="7">
    <source>
        <dbReference type="EMBL" id="KAF5181162.1"/>
    </source>
</evidence>
<dbReference type="GO" id="GO:0005737">
    <property type="term" value="C:cytoplasm"/>
    <property type="evidence" value="ECO:0007669"/>
    <property type="project" value="TreeGrafter"/>
</dbReference>
<organism evidence="7 8">
    <name type="scientific">Thalictrum thalictroides</name>
    <name type="common">Rue-anemone</name>
    <name type="synonym">Anemone thalictroides</name>
    <dbReference type="NCBI Taxonomy" id="46969"/>
    <lineage>
        <taxon>Eukaryota</taxon>
        <taxon>Viridiplantae</taxon>
        <taxon>Streptophyta</taxon>
        <taxon>Embryophyta</taxon>
        <taxon>Tracheophyta</taxon>
        <taxon>Spermatophyta</taxon>
        <taxon>Magnoliopsida</taxon>
        <taxon>Ranunculales</taxon>
        <taxon>Ranunculaceae</taxon>
        <taxon>Thalictroideae</taxon>
        <taxon>Thalictrum</taxon>
    </lineage>
</organism>
<comment type="caution">
    <text evidence="7">The sequence shown here is derived from an EMBL/GenBank/DDBJ whole genome shotgun (WGS) entry which is preliminary data.</text>
</comment>
<name>A0A7J6V9V8_THATH</name>
<sequence>MADVFEDEAEQTVSIQEYLKEVEDEELEADLVLGGDEGKECTYNNGYMKRQAIFSCLTCTPDGNAGFCTACSLSCHDGHEIIELWTKRNFRCDCGNSKFGEFYCKLFANKDIENTENSYNQNFKGSYCTCGRPYPDPDVEEQVEMIQCCICEDWLHEDHLGLESPDEIPRDEEGEPSYEDFICQVCANTCSFLLLYPPAIWAPVRQCGPSQKSGKEENVSAGTHSACASSSKLENCIVSLDTPNMNCVSDEAPETVEDAEVVLSEGESVTNMGLRECNQSTGSCSKCSLGVDLRKAPTISQKIKPMFLAKNWRGHLCRCEMCLEVYTQRGTSYLLDREDSIAEYENMAKQKRQEKMQQREGAELNFLNKLGHVEKIEILSGIADMKNELRSFLENVDSSKPITTADVHQVFENLAKKRQRLL</sequence>
<keyword evidence="2" id="KW-0863">Zinc-finger</keyword>
<feature type="domain" description="UBR-type" evidence="6">
    <location>
        <begin position="39"/>
        <end position="109"/>
    </location>
</feature>
<evidence type="ECO:0000259" key="6">
    <source>
        <dbReference type="PROSITE" id="PS51157"/>
    </source>
</evidence>
<dbReference type="SMART" id="SM00396">
    <property type="entry name" value="ZnF_UBR1"/>
    <property type="match status" value="1"/>
</dbReference>
<dbReference type="CDD" id="cd19677">
    <property type="entry name" value="UBR-box_UBR7"/>
    <property type="match status" value="1"/>
</dbReference>
<keyword evidence="3" id="KW-0862">Zinc</keyword>
<evidence type="ECO:0000256" key="3">
    <source>
        <dbReference type="ARBA" id="ARBA00022833"/>
    </source>
</evidence>
<dbReference type="AlphaFoldDB" id="A0A7J6V9V8"/>
<dbReference type="Gene3D" id="3.30.40.10">
    <property type="entry name" value="Zinc/RING finger domain, C3HC4 (zinc finger)"/>
    <property type="match status" value="1"/>
</dbReference>
<evidence type="ECO:0000313" key="8">
    <source>
        <dbReference type="Proteomes" id="UP000554482"/>
    </source>
</evidence>
<feature type="zinc finger region" description="UBR-type" evidence="4">
    <location>
        <begin position="39"/>
        <end position="109"/>
    </location>
</feature>
<dbReference type="InterPro" id="IPR013083">
    <property type="entry name" value="Znf_RING/FYVE/PHD"/>
</dbReference>
<dbReference type="GO" id="GO:0061630">
    <property type="term" value="F:ubiquitin protein ligase activity"/>
    <property type="evidence" value="ECO:0007669"/>
    <property type="project" value="InterPro"/>
</dbReference>
<keyword evidence="1" id="KW-0479">Metal-binding</keyword>
<dbReference type="GO" id="GO:0008270">
    <property type="term" value="F:zinc ion binding"/>
    <property type="evidence" value="ECO:0007669"/>
    <property type="project" value="UniProtKB-KW"/>
</dbReference>
<dbReference type="InterPro" id="IPR040204">
    <property type="entry name" value="UBR7"/>
</dbReference>
<protein>
    <submittedName>
        <fullName evidence="7">Mlo2</fullName>
    </submittedName>
</protein>
<dbReference type="PANTHER" id="PTHR13513">
    <property type="entry name" value="E3 UBIQUITIN-PROTEIN LIGASE UBR7"/>
    <property type="match status" value="1"/>
</dbReference>
<dbReference type="PROSITE" id="PS51157">
    <property type="entry name" value="ZF_UBR"/>
    <property type="match status" value="1"/>
</dbReference>
<gene>
    <name evidence="7" type="ORF">FRX31_029250</name>
</gene>
<dbReference type="InterPro" id="IPR003126">
    <property type="entry name" value="Znf_UBR"/>
</dbReference>
<dbReference type="Pfam" id="PF02207">
    <property type="entry name" value="zf-UBR"/>
    <property type="match status" value="1"/>
</dbReference>
<dbReference type="InterPro" id="IPR047506">
    <property type="entry name" value="UBR7-like_UBR-box"/>
</dbReference>
<dbReference type="OrthoDB" id="10262564at2759"/>